<organism evidence="1">
    <name type="scientific">Loa loa</name>
    <name type="common">Eye worm</name>
    <name type="synonym">Filaria loa</name>
    <dbReference type="NCBI Taxonomy" id="7209"/>
    <lineage>
        <taxon>Eukaryota</taxon>
        <taxon>Metazoa</taxon>
        <taxon>Ecdysozoa</taxon>
        <taxon>Nematoda</taxon>
        <taxon>Chromadorea</taxon>
        <taxon>Rhabditida</taxon>
        <taxon>Spirurina</taxon>
        <taxon>Spiruromorpha</taxon>
        <taxon>Filarioidea</taxon>
        <taxon>Onchocercidae</taxon>
        <taxon>Loa</taxon>
    </lineage>
</organism>
<proteinExistence type="predicted"/>
<dbReference type="SUPFAM" id="SSF63737">
    <property type="entry name" value="Leukotriene A4 hydrolase N-terminal domain"/>
    <property type="match status" value="1"/>
</dbReference>
<accession>A0A1S0TTP3</accession>
<dbReference type="KEGG" id="loa:LOAG_09320"/>
<protein>
    <submittedName>
        <fullName evidence="1">Uncharacterized protein</fullName>
    </submittedName>
</protein>
<dbReference type="OrthoDB" id="275509at2759"/>
<evidence type="ECO:0000313" key="1">
    <source>
        <dbReference type="EMBL" id="EFO19177.2"/>
    </source>
</evidence>
<gene>
    <name evidence="1" type="ORF">LOAG_09320</name>
</gene>
<dbReference type="Gene3D" id="2.60.40.1730">
    <property type="entry name" value="tricorn interacting facor f3 domain"/>
    <property type="match status" value="1"/>
</dbReference>
<dbReference type="CTD" id="9946755"/>
<dbReference type="InParanoid" id="A0A1S0TTP3"/>
<dbReference type="RefSeq" id="XP_003144896.2">
    <property type="nucleotide sequence ID" value="XM_003144848.2"/>
</dbReference>
<dbReference type="EMBL" id="JH712067">
    <property type="protein sequence ID" value="EFO19177.2"/>
    <property type="molecule type" value="Genomic_DNA"/>
</dbReference>
<dbReference type="InterPro" id="IPR042097">
    <property type="entry name" value="Aminopeptidase_N-like_N_sf"/>
</dbReference>
<reference evidence="1" key="1">
    <citation type="submission" date="2012-04" db="EMBL/GenBank/DDBJ databases">
        <title>The Genome Sequence of Loa loa.</title>
        <authorList>
            <consortium name="The Broad Institute Genome Sequencing Platform"/>
            <consortium name="Broad Institute Genome Sequencing Center for Infectious Disease"/>
            <person name="Nutman T.B."/>
            <person name="Fink D.L."/>
            <person name="Russ C."/>
            <person name="Young S."/>
            <person name="Zeng Q."/>
            <person name="Gargeya S."/>
            <person name="Alvarado L."/>
            <person name="Berlin A."/>
            <person name="Chapman S.B."/>
            <person name="Chen Z."/>
            <person name="Freedman E."/>
            <person name="Gellesch M."/>
            <person name="Goldberg J."/>
            <person name="Griggs A."/>
            <person name="Gujja S."/>
            <person name="Heilman E.R."/>
            <person name="Heiman D."/>
            <person name="Howarth C."/>
            <person name="Mehta T."/>
            <person name="Neiman D."/>
            <person name="Pearson M."/>
            <person name="Roberts A."/>
            <person name="Saif S."/>
            <person name="Shea T."/>
            <person name="Shenoy N."/>
            <person name="Sisk P."/>
            <person name="Stolte C."/>
            <person name="Sykes S."/>
            <person name="White J."/>
            <person name="Yandava C."/>
            <person name="Haas B."/>
            <person name="Henn M.R."/>
            <person name="Nusbaum C."/>
            <person name="Birren B."/>
        </authorList>
    </citation>
    <scope>NUCLEOTIDE SEQUENCE [LARGE SCALE GENOMIC DNA]</scope>
</reference>
<sequence length="120" mass="13806">MLTIEETVLWMELEQSNDFKSKETRKAQAVAAVRRMHIKLLQFCANHSRRLLISSSIKIISRKEMSCVIPVKFERLPELAKPTHYALTLSPDFKSFTFRGQETADIEVSCIIINKILIIA</sequence>
<name>A0A1S0TTP3_LOALO</name>
<dbReference type="AlphaFoldDB" id="A0A1S0TTP3"/>
<dbReference type="GeneID" id="9946755"/>